<evidence type="ECO:0000313" key="1">
    <source>
        <dbReference type="EMBL" id="PAP93531.1"/>
    </source>
</evidence>
<protein>
    <submittedName>
        <fullName evidence="1">Uncharacterized protein</fullName>
    </submittedName>
</protein>
<dbReference type="AlphaFoldDB" id="A0A271KCP9"/>
<evidence type="ECO:0000313" key="2">
    <source>
        <dbReference type="Proteomes" id="UP000215931"/>
    </source>
</evidence>
<reference evidence="1 2" key="1">
    <citation type="submission" date="2017-08" db="EMBL/GenBank/DDBJ databases">
        <title>Mesorhizobium wenxinae sp. nov., a novel rhizobial species isolated from root nodules of chickpea (Cicer arietinum L.).</title>
        <authorList>
            <person name="Zhang J."/>
        </authorList>
    </citation>
    <scope>NUCLEOTIDE SEQUENCE [LARGE SCALE GENOMIC DNA]</scope>
    <source>
        <strain evidence="2">WYCCWR 10019</strain>
    </source>
</reference>
<sequence length="64" mass="7383">MASGILNTLAVLRAGAKKQKERTRASLRAKQSLFRKHQRQEKKIPQPRVERIQAAVASLDLWRF</sequence>
<name>A0A271KCP9_9HYPH</name>
<gene>
    <name evidence="1" type="ORF">CIT31_21335</name>
</gene>
<proteinExistence type="predicted"/>
<comment type="caution">
    <text evidence="1">The sequence shown here is derived from an EMBL/GenBank/DDBJ whole genome shotgun (WGS) entry which is preliminary data.</text>
</comment>
<keyword evidence="2" id="KW-1185">Reference proteome</keyword>
<accession>A0A271KCP9</accession>
<dbReference type="EMBL" id="NPKH01000025">
    <property type="protein sequence ID" value="PAP93531.1"/>
    <property type="molecule type" value="Genomic_DNA"/>
</dbReference>
<organism evidence="1 2">
    <name type="scientific">Mesorhizobium wenxiniae</name>
    <dbReference type="NCBI Taxonomy" id="2014805"/>
    <lineage>
        <taxon>Bacteria</taxon>
        <taxon>Pseudomonadati</taxon>
        <taxon>Pseudomonadota</taxon>
        <taxon>Alphaproteobacteria</taxon>
        <taxon>Hyphomicrobiales</taxon>
        <taxon>Phyllobacteriaceae</taxon>
        <taxon>Mesorhizobium</taxon>
    </lineage>
</organism>
<dbReference type="Proteomes" id="UP000215931">
    <property type="component" value="Unassembled WGS sequence"/>
</dbReference>